<evidence type="ECO:0000313" key="2">
    <source>
        <dbReference type="EMBL" id="VDC33144.1"/>
    </source>
</evidence>
<keyword evidence="3" id="KW-1185">Reference proteome</keyword>
<dbReference type="Proteomes" id="UP000277498">
    <property type="component" value="Unassembled WGS sequence"/>
</dbReference>
<proteinExistence type="predicted"/>
<protein>
    <submittedName>
        <fullName evidence="2">Uncharacterized protein</fullName>
    </submittedName>
</protein>
<name>A0A3P5XYC4_9RHOB</name>
<feature type="region of interest" description="Disordered" evidence="1">
    <location>
        <begin position="142"/>
        <end position="184"/>
    </location>
</feature>
<reference evidence="2 3" key="1">
    <citation type="submission" date="2018-11" db="EMBL/GenBank/DDBJ databases">
        <authorList>
            <person name="Criscuolo A."/>
        </authorList>
    </citation>
    <scope>NUCLEOTIDE SEQUENCE [LARGE SCALE GENOMIC DNA]</scope>
    <source>
        <strain evidence="2">ACIP111625</strain>
    </source>
</reference>
<feature type="region of interest" description="Disordered" evidence="1">
    <location>
        <begin position="38"/>
        <end position="66"/>
    </location>
</feature>
<dbReference type="AlphaFoldDB" id="A0A3P5XYC4"/>
<organism evidence="2 3">
    <name type="scientific">Pseudogemmobacter humi</name>
    <dbReference type="NCBI Taxonomy" id="2483812"/>
    <lineage>
        <taxon>Bacteria</taxon>
        <taxon>Pseudomonadati</taxon>
        <taxon>Pseudomonadota</taxon>
        <taxon>Alphaproteobacteria</taxon>
        <taxon>Rhodobacterales</taxon>
        <taxon>Paracoccaceae</taxon>
        <taxon>Pseudogemmobacter</taxon>
    </lineage>
</organism>
<accession>A0A3P5XYC4</accession>
<evidence type="ECO:0000256" key="1">
    <source>
        <dbReference type="SAM" id="MobiDB-lite"/>
    </source>
</evidence>
<sequence length="246" mass="25732">MLIRLRGWRIECRGLKAGPDHPIAPMRRIAGAKGARLWPSGERRRREPKASCGADAGNRPGQTHAISEGYEHFPGTPSVFPAASRGGAVVLCLCEGGRGQDRPETPTEMGGTAEVPGCCPGTLGGRIHALPASPLARRRIFPRSASPEARPPARVSRGGACRRTGAARSSPGHSRPCDPVGGVVCPGTVPLPVADRRMAPGLEGRSGVPKGRPHIRRGADRMGSPRDGDGPYAPSQPSQEIGPWAG</sequence>
<dbReference type="EMBL" id="UXAW01000106">
    <property type="protein sequence ID" value="VDC33144.1"/>
    <property type="molecule type" value="Genomic_DNA"/>
</dbReference>
<feature type="region of interest" description="Disordered" evidence="1">
    <location>
        <begin position="197"/>
        <end position="246"/>
    </location>
</feature>
<evidence type="ECO:0000313" key="3">
    <source>
        <dbReference type="Proteomes" id="UP000277498"/>
    </source>
</evidence>
<feature type="compositionally biased region" description="Basic and acidic residues" evidence="1">
    <location>
        <begin position="217"/>
        <end position="229"/>
    </location>
</feature>
<gene>
    <name evidence="2" type="ORF">XINFAN_03652</name>
</gene>
<feature type="compositionally biased region" description="Low complexity" evidence="1">
    <location>
        <begin position="142"/>
        <end position="170"/>
    </location>
</feature>